<sequence length="266" mass="28797">MPSYVITGAARGIGYEFVRQLGSKPGNVVFGLVRNKGTATKLIELASGASNIHVLQADITDVPALKEAAVEVAKVTGGTLDYLINNGAYIELENRNRTFDDYPEEHLAEDMNQSFQVNVLGVVYTINAFLRLIRKGAGKKVLTLSSGQGDLEFALNVGIPNAGPYSVSKAAVNMVMVKYAVRFKAEGIVFLTISPGWVNTHQGPPPPSLQADGAALKARLGEFYPDWNGKQLEPEESVRLQLQVLEKATLEDSGAFVSQFGNKQWV</sequence>
<dbReference type="CDD" id="cd05325">
    <property type="entry name" value="carb_red_sniffer_like_SDR_c"/>
    <property type="match status" value="1"/>
</dbReference>
<proteinExistence type="predicted"/>
<dbReference type="eggNOG" id="KOG1611">
    <property type="taxonomic scope" value="Eukaryota"/>
</dbReference>
<dbReference type="FunCoup" id="S8EE36">
    <property type="interactions" value="128"/>
</dbReference>
<evidence type="ECO:0000313" key="1">
    <source>
        <dbReference type="EMBL" id="EPT01499.1"/>
    </source>
</evidence>
<gene>
    <name evidence="1" type="ORF">FOMPIDRAFT_161484</name>
</gene>
<protein>
    <submittedName>
        <fullName evidence="1">NAD-binding protein</fullName>
    </submittedName>
</protein>
<dbReference type="Gene3D" id="3.40.50.720">
    <property type="entry name" value="NAD(P)-binding Rossmann-like Domain"/>
    <property type="match status" value="1"/>
</dbReference>
<dbReference type="Pfam" id="PF00106">
    <property type="entry name" value="adh_short"/>
    <property type="match status" value="1"/>
</dbReference>
<dbReference type="AlphaFoldDB" id="S8EE36"/>
<dbReference type="Proteomes" id="UP000015241">
    <property type="component" value="Unassembled WGS sequence"/>
</dbReference>
<keyword evidence="2" id="KW-1185">Reference proteome</keyword>
<organism evidence="1 2">
    <name type="scientific">Fomitopsis schrenkii</name>
    <name type="common">Brown rot fungus</name>
    <dbReference type="NCBI Taxonomy" id="2126942"/>
    <lineage>
        <taxon>Eukaryota</taxon>
        <taxon>Fungi</taxon>
        <taxon>Dikarya</taxon>
        <taxon>Basidiomycota</taxon>
        <taxon>Agaricomycotina</taxon>
        <taxon>Agaricomycetes</taxon>
        <taxon>Polyporales</taxon>
        <taxon>Fomitopsis</taxon>
    </lineage>
</organism>
<dbReference type="PANTHER" id="PTHR45458">
    <property type="entry name" value="SHORT-CHAIN DEHYDROGENASE/REDUCTASE SDR"/>
    <property type="match status" value="1"/>
</dbReference>
<dbReference type="InterPro" id="IPR002347">
    <property type="entry name" value="SDR_fam"/>
</dbReference>
<reference evidence="1 2" key="1">
    <citation type="journal article" date="2012" name="Science">
        <title>The Paleozoic origin of enzymatic lignin decomposition reconstructed from 31 fungal genomes.</title>
        <authorList>
            <person name="Floudas D."/>
            <person name="Binder M."/>
            <person name="Riley R."/>
            <person name="Barry K."/>
            <person name="Blanchette R.A."/>
            <person name="Henrissat B."/>
            <person name="Martinez A.T."/>
            <person name="Otillar R."/>
            <person name="Spatafora J.W."/>
            <person name="Yadav J.S."/>
            <person name="Aerts A."/>
            <person name="Benoit I."/>
            <person name="Boyd A."/>
            <person name="Carlson A."/>
            <person name="Copeland A."/>
            <person name="Coutinho P.M."/>
            <person name="de Vries R.P."/>
            <person name="Ferreira P."/>
            <person name="Findley K."/>
            <person name="Foster B."/>
            <person name="Gaskell J."/>
            <person name="Glotzer D."/>
            <person name="Gorecki P."/>
            <person name="Heitman J."/>
            <person name="Hesse C."/>
            <person name="Hori C."/>
            <person name="Igarashi K."/>
            <person name="Jurgens J.A."/>
            <person name="Kallen N."/>
            <person name="Kersten P."/>
            <person name="Kohler A."/>
            <person name="Kuees U."/>
            <person name="Kumar T.K.A."/>
            <person name="Kuo A."/>
            <person name="LaButti K."/>
            <person name="Larrondo L.F."/>
            <person name="Lindquist E."/>
            <person name="Ling A."/>
            <person name="Lombard V."/>
            <person name="Lucas S."/>
            <person name="Lundell T."/>
            <person name="Martin R."/>
            <person name="McLaughlin D.J."/>
            <person name="Morgenstern I."/>
            <person name="Morin E."/>
            <person name="Murat C."/>
            <person name="Nagy L.G."/>
            <person name="Nolan M."/>
            <person name="Ohm R.A."/>
            <person name="Patyshakuliyeva A."/>
            <person name="Rokas A."/>
            <person name="Ruiz-Duenas F.J."/>
            <person name="Sabat G."/>
            <person name="Salamov A."/>
            <person name="Samejima M."/>
            <person name="Schmutz J."/>
            <person name="Slot J.C."/>
            <person name="St John F."/>
            <person name="Stenlid J."/>
            <person name="Sun H."/>
            <person name="Sun S."/>
            <person name="Syed K."/>
            <person name="Tsang A."/>
            <person name="Wiebenga A."/>
            <person name="Young D."/>
            <person name="Pisabarro A."/>
            <person name="Eastwood D.C."/>
            <person name="Martin F."/>
            <person name="Cullen D."/>
            <person name="Grigoriev I.V."/>
            <person name="Hibbett D.S."/>
        </authorList>
    </citation>
    <scope>NUCLEOTIDE SEQUENCE</scope>
    <source>
        <strain evidence="2">FP-58527</strain>
    </source>
</reference>
<dbReference type="InterPro" id="IPR052184">
    <property type="entry name" value="SDR_enzymes"/>
</dbReference>
<accession>S8EE36</accession>
<dbReference type="OrthoDB" id="9876299at2759"/>
<dbReference type="GO" id="GO:0016616">
    <property type="term" value="F:oxidoreductase activity, acting on the CH-OH group of donors, NAD or NADP as acceptor"/>
    <property type="evidence" value="ECO:0007669"/>
    <property type="project" value="TreeGrafter"/>
</dbReference>
<dbReference type="InParanoid" id="S8EE36"/>
<dbReference type="EMBL" id="KE504141">
    <property type="protein sequence ID" value="EPT01499.1"/>
    <property type="molecule type" value="Genomic_DNA"/>
</dbReference>
<name>S8EE36_FOMSC</name>
<dbReference type="PRINTS" id="PR00081">
    <property type="entry name" value="GDHRDH"/>
</dbReference>
<dbReference type="HOGENOM" id="CLU_010194_9_2_1"/>
<dbReference type="PANTHER" id="PTHR45458:SF3">
    <property type="entry name" value="CHAIN DEHYDROGENASE (ATSC), PUTATIVE-RELATED"/>
    <property type="match status" value="1"/>
</dbReference>
<evidence type="ECO:0000313" key="2">
    <source>
        <dbReference type="Proteomes" id="UP000015241"/>
    </source>
</evidence>
<dbReference type="InterPro" id="IPR036291">
    <property type="entry name" value="NAD(P)-bd_dom_sf"/>
</dbReference>
<dbReference type="SUPFAM" id="SSF51735">
    <property type="entry name" value="NAD(P)-binding Rossmann-fold domains"/>
    <property type="match status" value="1"/>
</dbReference>